<protein>
    <submittedName>
        <fullName evidence="2">Na+/phosphate symporter</fullName>
    </submittedName>
</protein>
<dbReference type="RefSeq" id="WP_183306075.1">
    <property type="nucleotide sequence ID" value="NZ_JACIEP010000003.1"/>
</dbReference>
<dbReference type="EMBL" id="JACIEP010000003">
    <property type="protein sequence ID" value="MBB4035129.1"/>
    <property type="molecule type" value="Genomic_DNA"/>
</dbReference>
<dbReference type="AlphaFoldDB" id="A0A840CKE1"/>
<evidence type="ECO:0000313" key="2">
    <source>
        <dbReference type="EMBL" id="MBB4035129.1"/>
    </source>
</evidence>
<keyword evidence="1" id="KW-0175">Coiled coil</keyword>
<gene>
    <name evidence="2" type="ORF">GGR21_001018</name>
</gene>
<organism evidence="2 3">
    <name type="scientific">Dysgonomonas hofstadii</name>
    <dbReference type="NCBI Taxonomy" id="637886"/>
    <lineage>
        <taxon>Bacteria</taxon>
        <taxon>Pseudomonadati</taxon>
        <taxon>Bacteroidota</taxon>
        <taxon>Bacteroidia</taxon>
        <taxon>Bacteroidales</taxon>
        <taxon>Dysgonomonadaceae</taxon>
        <taxon>Dysgonomonas</taxon>
    </lineage>
</organism>
<accession>A0A840CKE1</accession>
<feature type="coiled-coil region" evidence="1">
    <location>
        <begin position="121"/>
        <end position="148"/>
    </location>
</feature>
<sequence length="234" mass="28025">MKELINNIIRDNQLKVMIDNFYDVDIIFSYFEDKEDFFIFLFCTYSELSQKINKDNNNENDIEYALNSFVYEFKKNRLNDFRNRNIDNNLSLIIVIEETSKDMSHLYKIEENSIISKKYILSYDKQELEKLKNEIDDSQNIVNVFNELAIKHSNKLQNEEEAWYNLLLKIFIKIPFLNYVSTINTEVNKLEKLEDLIVQELSVEQHSILNKILNVYNPNDMDLELFISLNQDNE</sequence>
<name>A0A840CKE1_9BACT</name>
<reference evidence="2 3" key="1">
    <citation type="submission" date="2020-08" db="EMBL/GenBank/DDBJ databases">
        <title>Genomic Encyclopedia of Type Strains, Phase IV (KMG-IV): sequencing the most valuable type-strain genomes for metagenomic binning, comparative biology and taxonomic classification.</title>
        <authorList>
            <person name="Goeker M."/>
        </authorList>
    </citation>
    <scope>NUCLEOTIDE SEQUENCE [LARGE SCALE GENOMIC DNA]</scope>
    <source>
        <strain evidence="2 3">DSM 104969</strain>
    </source>
</reference>
<dbReference type="Pfam" id="PF20289">
    <property type="entry name" value="MComp1"/>
    <property type="match status" value="1"/>
</dbReference>
<evidence type="ECO:0000313" key="3">
    <source>
        <dbReference type="Proteomes" id="UP000555103"/>
    </source>
</evidence>
<proteinExistence type="predicted"/>
<keyword evidence="3" id="KW-1185">Reference proteome</keyword>
<comment type="caution">
    <text evidence="2">The sequence shown here is derived from an EMBL/GenBank/DDBJ whole genome shotgun (WGS) entry which is preliminary data.</text>
</comment>
<evidence type="ECO:0000256" key="1">
    <source>
        <dbReference type="SAM" id="Coils"/>
    </source>
</evidence>
<dbReference type="Proteomes" id="UP000555103">
    <property type="component" value="Unassembled WGS sequence"/>
</dbReference>
<dbReference type="InterPro" id="IPR046905">
    <property type="entry name" value="ABC-3C_MC1"/>
</dbReference>